<evidence type="ECO:0000256" key="2">
    <source>
        <dbReference type="ARBA" id="ARBA00007362"/>
    </source>
</evidence>
<dbReference type="InterPro" id="IPR037185">
    <property type="entry name" value="EmrE-like"/>
</dbReference>
<feature type="transmembrane region" description="Helical" evidence="8">
    <location>
        <begin position="123"/>
        <end position="140"/>
    </location>
</feature>
<evidence type="ECO:0000313" key="13">
    <source>
        <dbReference type="Proteomes" id="UP001056386"/>
    </source>
</evidence>
<keyword evidence="3" id="KW-0813">Transport</keyword>
<name>A0AAQ0BUS4_BURGL</name>
<dbReference type="PANTHER" id="PTHR22911">
    <property type="entry name" value="ACYL-MALONYL CONDENSING ENZYME-RELATED"/>
    <property type="match status" value="1"/>
</dbReference>
<evidence type="ECO:0000256" key="1">
    <source>
        <dbReference type="ARBA" id="ARBA00004651"/>
    </source>
</evidence>
<keyword evidence="7 8" id="KW-0472">Membrane</keyword>
<evidence type="ECO:0000256" key="4">
    <source>
        <dbReference type="ARBA" id="ARBA00022475"/>
    </source>
</evidence>
<evidence type="ECO:0000256" key="6">
    <source>
        <dbReference type="ARBA" id="ARBA00022989"/>
    </source>
</evidence>
<organism evidence="10 12">
    <name type="scientific">Burkholderia glumae</name>
    <name type="common">Pseudomonas glumae</name>
    <dbReference type="NCBI Taxonomy" id="337"/>
    <lineage>
        <taxon>Bacteria</taxon>
        <taxon>Pseudomonadati</taxon>
        <taxon>Pseudomonadota</taxon>
        <taxon>Betaproteobacteria</taxon>
        <taxon>Burkholderiales</taxon>
        <taxon>Burkholderiaceae</taxon>
        <taxon>Burkholderia</taxon>
    </lineage>
</organism>
<dbReference type="Proteomes" id="UP000594892">
    <property type="component" value="Chromosome 2"/>
</dbReference>
<evidence type="ECO:0000256" key="3">
    <source>
        <dbReference type="ARBA" id="ARBA00022448"/>
    </source>
</evidence>
<protein>
    <submittedName>
        <fullName evidence="10">EamA family transporter RarD</fullName>
    </submittedName>
</protein>
<keyword evidence="6 8" id="KW-1133">Transmembrane helix</keyword>
<dbReference type="InterPro" id="IPR000620">
    <property type="entry name" value="EamA_dom"/>
</dbReference>
<feature type="transmembrane region" description="Helical" evidence="8">
    <location>
        <begin position="99"/>
        <end position="116"/>
    </location>
</feature>
<keyword evidence="5 8" id="KW-0812">Transmembrane</keyword>
<feature type="transmembrane region" description="Helical" evidence="8">
    <location>
        <begin position="146"/>
        <end position="162"/>
    </location>
</feature>
<reference evidence="11" key="2">
    <citation type="submission" date="2022-06" db="EMBL/GenBank/DDBJ databases">
        <title>Draft genome sequence of Burkholderia glumae strain GR20004 isolated from rice panicle showing bacterial panicle blight.</title>
        <authorList>
            <person name="Choi S.Y."/>
            <person name="Lee Y.H."/>
        </authorList>
    </citation>
    <scope>NUCLEOTIDE SEQUENCE</scope>
    <source>
        <strain evidence="11">GR20004</strain>
    </source>
</reference>
<dbReference type="InterPro" id="IPR004626">
    <property type="entry name" value="RarD"/>
</dbReference>
<dbReference type="GO" id="GO:0005886">
    <property type="term" value="C:plasma membrane"/>
    <property type="evidence" value="ECO:0007669"/>
    <property type="project" value="UniProtKB-SubCell"/>
</dbReference>
<feature type="transmembrane region" description="Helical" evidence="8">
    <location>
        <begin position="205"/>
        <end position="227"/>
    </location>
</feature>
<comment type="subcellular location">
    <subcellularLocation>
        <location evidence="1">Cell membrane</location>
        <topology evidence="1">Multi-pass membrane protein</topology>
    </subcellularLocation>
</comment>
<dbReference type="GeneID" id="45698063"/>
<reference evidence="10 12" key="1">
    <citation type="submission" date="2020-12" db="EMBL/GenBank/DDBJ databases">
        <title>FDA dAtabase for Regulatory Grade micrObial Sequences (FDA-ARGOS): Supporting development and validation of Infectious Disease Dx tests.</title>
        <authorList>
            <person name="Minogue T."/>
            <person name="Wolcott M."/>
            <person name="Wasieloski L."/>
            <person name="Aguilar W."/>
            <person name="Moore D."/>
            <person name="Jaissle J."/>
            <person name="Tallon L."/>
            <person name="Sadzewicz L."/>
            <person name="Zhao X."/>
            <person name="Boylan J."/>
            <person name="Ott S."/>
            <person name="Bowen H."/>
            <person name="Vavikolanu K."/>
            <person name="Mehta A."/>
            <person name="Aluvathingal J."/>
            <person name="Nadendla S."/>
            <person name="Yan Y."/>
            <person name="Sichtig H."/>
        </authorList>
    </citation>
    <scope>NUCLEOTIDE SEQUENCE [LARGE SCALE GENOMIC DNA]</scope>
    <source>
        <strain evidence="10 12">FDAARGOS_949</strain>
    </source>
</reference>
<feature type="transmembrane region" description="Helical" evidence="8">
    <location>
        <begin position="5"/>
        <end position="22"/>
    </location>
</feature>
<evidence type="ECO:0000259" key="9">
    <source>
        <dbReference type="Pfam" id="PF00892"/>
    </source>
</evidence>
<evidence type="ECO:0000256" key="7">
    <source>
        <dbReference type="ARBA" id="ARBA00023136"/>
    </source>
</evidence>
<sequence>MNIGILYAFLAFFLWGLFPIYFKALHAISPLEILSHRMAWSLVFIAILLTVRRNWNWLPISLREPRTVLRFASCATLLSANWGIYIWAVNSGRVVEASLGYFINPLANVLLGFVFLHERLRQWQWVAVATATVGVLWLTWQNGAPPWVSLVLGLTFGSYGLLRKTAQLGALEGLALETLLLFPVVFLYLLWLAAHGESGFVAAPIGIKLLLAAAGPVSAIPLLLFAAGARRIPLSLLGIVQYVTPTIQLLLGVLVYRETFGLVKLVGYGAIWAALVIYAAEGVWRARGAVPSAPRST</sequence>
<dbReference type="EMBL" id="CP065601">
    <property type="protein sequence ID" value="QPQ94478.1"/>
    <property type="molecule type" value="Genomic_DNA"/>
</dbReference>
<dbReference type="AlphaFoldDB" id="A0AAQ0BUS4"/>
<gene>
    <name evidence="10" type="primary">rarD</name>
    <name evidence="10" type="ORF">I6H06_14515</name>
    <name evidence="11" type="ORF">NFI99_22730</name>
</gene>
<accession>A0AAQ0BUS4</accession>
<comment type="similarity">
    <text evidence="2">Belongs to the EamA transporter family.</text>
</comment>
<feature type="transmembrane region" description="Helical" evidence="8">
    <location>
        <begin position="234"/>
        <end position="256"/>
    </location>
</feature>
<evidence type="ECO:0000313" key="12">
    <source>
        <dbReference type="Proteomes" id="UP000594892"/>
    </source>
</evidence>
<feature type="transmembrane region" description="Helical" evidence="8">
    <location>
        <begin position="67"/>
        <end position="87"/>
    </location>
</feature>
<feature type="transmembrane region" description="Helical" evidence="8">
    <location>
        <begin position="262"/>
        <end position="280"/>
    </location>
</feature>
<keyword evidence="4" id="KW-1003">Cell membrane</keyword>
<evidence type="ECO:0000313" key="10">
    <source>
        <dbReference type="EMBL" id="QPQ94478.1"/>
    </source>
</evidence>
<feature type="domain" description="EamA" evidence="9">
    <location>
        <begin position="3"/>
        <end position="139"/>
    </location>
</feature>
<dbReference type="PANTHER" id="PTHR22911:SF137">
    <property type="entry name" value="SOLUTE CARRIER FAMILY 35 MEMBER G2-RELATED"/>
    <property type="match status" value="1"/>
</dbReference>
<dbReference type="EMBL" id="CP099587">
    <property type="protein sequence ID" value="USS47740.1"/>
    <property type="molecule type" value="Genomic_DNA"/>
</dbReference>
<feature type="transmembrane region" description="Helical" evidence="8">
    <location>
        <begin position="174"/>
        <end position="193"/>
    </location>
</feature>
<evidence type="ECO:0000256" key="8">
    <source>
        <dbReference type="SAM" id="Phobius"/>
    </source>
</evidence>
<dbReference type="RefSeq" id="WP_015875803.1">
    <property type="nucleotide sequence ID" value="NZ_CP021074.1"/>
</dbReference>
<dbReference type="SUPFAM" id="SSF103481">
    <property type="entry name" value="Multidrug resistance efflux transporter EmrE"/>
    <property type="match status" value="2"/>
</dbReference>
<dbReference type="NCBIfam" id="TIGR00688">
    <property type="entry name" value="rarD"/>
    <property type="match status" value="1"/>
</dbReference>
<evidence type="ECO:0000313" key="11">
    <source>
        <dbReference type="EMBL" id="USS47740.1"/>
    </source>
</evidence>
<evidence type="ECO:0000256" key="5">
    <source>
        <dbReference type="ARBA" id="ARBA00022692"/>
    </source>
</evidence>
<feature type="transmembrane region" description="Helical" evidence="8">
    <location>
        <begin position="34"/>
        <end position="55"/>
    </location>
</feature>
<keyword evidence="13" id="KW-1185">Reference proteome</keyword>
<dbReference type="Proteomes" id="UP001056386">
    <property type="component" value="Chromosome 1"/>
</dbReference>
<dbReference type="Pfam" id="PF00892">
    <property type="entry name" value="EamA"/>
    <property type="match status" value="1"/>
</dbReference>
<proteinExistence type="inferred from homology"/>